<name>A0A1I2BP05_9BACI</name>
<dbReference type="PANTHER" id="PTHR13061:SF29">
    <property type="entry name" value="GAMMA CARBONIC ANHYDRASE-LIKE 1, MITOCHONDRIAL-RELATED"/>
    <property type="match status" value="1"/>
</dbReference>
<organism evidence="1 2">
    <name type="scientific">Alteribacillus iranensis</name>
    <dbReference type="NCBI Taxonomy" id="930128"/>
    <lineage>
        <taxon>Bacteria</taxon>
        <taxon>Bacillati</taxon>
        <taxon>Bacillota</taxon>
        <taxon>Bacilli</taxon>
        <taxon>Bacillales</taxon>
        <taxon>Bacillaceae</taxon>
        <taxon>Alteribacillus</taxon>
    </lineage>
</organism>
<dbReference type="AlphaFoldDB" id="A0A1I2BP05"/>
<dbReference type="InterPro" id="IPR001451">
    <property type="entry name" value="Hexapep"/>
</dbReference>
<dbReference type="Pfam" id="PF00132">
    <property type="entry name" value="Hexapep"/>
    <property type="match status" value="2"/>
</dbReference>
<dbReference type="SUPFAM" id="SSF51161">
    <property type="entry name" value="Trimeric LpxA-like enzymes"/>
    <property type="match status" value="1"/>
</dbReference>
<reference evidence="1 2" key="1">
    <citation type="submission" date="2016-10" db="EMBL/GenBank/DDBJ databases">
        <authorList>
            <person name="de Groot N.N."/>
        </authorList>
    </citation>
    <scope>NUCLEOTIDE SEQUENCE [LARGE SCALE GENOMIC DNA]</scope>
    <source>
        <strain evidence="1 2">DSM 23995</strain>
    </source>
</reference>
<dbReference type="CDD" id="cd04645">
    <property type="entry name" value="LbH_gamma_CA_like"/>
    <property type="match status" value="1"/>
</dbReference>
<keyword evidence="1" id="KW-0808">Transferase</keyword>
<dbReference type="InterPro" id="IPR047324">
    <property type="entry name" value="LbH_gamma_CA-like"/>
</dbReference>
<dbReference type="InterPro" id="IPR050484">
    <property type="entry name" value="Transf_Hexapept/Carb_Anhydrase"/>
</dbReference>
<dbReference type="Proteomes" id="UP000199516">
    <property type="component" value="Unassembled WGS sequence"/>
</dbReference>
<accession>A0A1I2BP05</accession>
<keyword evidence="2" id="KW-1185">Reference proteome</keyword>
<dbReference type="RefSeq" id="WP_091658964.1">
    <property type="nucleotide sequence ID" value="NZ_FONT01000002.1"/>
</dbReference>
<dbReference type="GO" id="GO:0016740">
    <property type="term" value="F:transferase activity"/>
    <property type="evidence" value="ECO:0007669"/>
    <property type="project" value="UniProtKB-KW"/>
</dbReference>
<sequence>MASILSFNGKTPSIADGVFLAPDAQIIGDVTIEEGSSIWFGAVIRGDFGPIHIGKYTSIQDNCVVHVTEKGTRVGDYNTIGHGAVLHECQLGANVVIGMNAVLLDETVVESDTVIGANSTISVGTRIPGRTLAAGSPAKVKKELEGESLWWVQNSANEYIELLKKYPDDYFHKNTTAGSR</sequence>
<evidence type="ECO:0000313" key="1">
    <source>
        <dbReference type="EMBL" id="SFE57789.1"/>
    </source>
</evidence>
<dbReference type="Gene3D" id="2.160.10.10">
    <property type="entry name" value="Hexapeptide repeat proteins"/>
    <property type="match status" value="1"/>
</dbReference>
<protein>
    <submittedName>
        <fullName evidence="1">Carbonic anhydrase or acetyltransferase, isoleucine patch superfamily</fullName>
    </submittedName>
</protein>
<dbReference type="STRING" id="930128.SAMN05192532_102424"/>
<dbReference type="InterPro" id="IPR011004">
    <property type="entry name" value="Trimer_LpxA-like_sf"/>
</dbReference>
<proteinExistence type="predicted"/>
<dbReference type="OrthoDB" id="9803036at2"/>
<gene>
    <name evidence="1" type="ORF">SAMN05192532_102424</name>
</gene>
<dbReference type="EMBL" id="FONT01000002">
    <property type="protein sequence ID" value="SFE57789.1"/>
    <property type="molecule type" value="Genomic_DNA"/>
</dbReference>
<evidence type="ECO:0000313" key="2">
    <source>
        <dbReference type="Proteomes" id="UP000199516"/>
    </source>
</evidence>
<dbReference type="PANTHER" id="PTHR13061">
    <property type="entry name" value="DYNACTIN SUBUNIT P25"/>
    <property type="match status" value="1"/>
</dbReference>